<dbReference type="PANTHER" id="PTHR38436">
    <property type="entry name" value="POLYKETIDE CYCLASE SNOAL-LIKE DOMAIN"/>
    <property type="match status" value="1"/>
</dbReference>
<evidence type="ECO:0000313" key="2">
    <source>
        <dbReference type="EMBL" id="TWH18888.1"/>
    </source>
</evidence>
<feature type="compositionally biased region" description="Low complexity" evidence="1">
    <location>
        <begin position="47"/>
        <end position="68"/>
    </location>
</feature>
<proteinExistence type="predicted"/>
<dbReference type="Proteomes" id="UP000317303">
    <property type="component" value="Unassembled WGS sequence"/>
</dbReference>
<dbReference type="Pfam" id="PF07366">
    <property type="entry name" value="SnoaL"/>
    <property type="match status" value="2"/>
</dbReference>
<accession>A0A660C5V5</accession>
<dbReference type="AlphaFoldDB" id="A0A660C5V5"/>
<comment type="caution">
    <text evidence="2">The sequence shown here is derived from an EMBL/GenBank/DDBJ whole genome shotgun (WGS) entry which is preliminary data.</text>
</comment>
<dbReference type="Gene3D" id="3.10.450.50">
    <property type="match status" value="2"/>
</dbReference>
<protein>
    <submittedName>
        <fullName evidence="2">Putative ester cyclase</fullName>
    </submittedName>
</protein>
<name>A0A660C5V5_9PSEU</name>
<reference evidence="2 3" key="1">
    <citation type="submission" date="2019-07" db="EMBL/GenBank/DDBJ databases">
        <title>R&amp;d 2014.</title>
        <authorList>
            <person name="Klenk H.-P."/>
        </authorList>
    </citation>
    <scope>NUCLEOTIDE SEQUENCE [LARGE SCALE GENOMIC DNA]</scope>
    <source>
        <strain evidence="2 3">DSM 43194</strain>
    </source>
</reference>
<feature type="compositionally biased region" description="Basic and acidic residues" evidence="1">
    <location>
        <begin position="1"/>
        <end position="11"/>
    </location>
</feature>
<sequence>MSKADDSRDAAAEQAAPKSVPDTAPDAGRTPSAAVAPAARPGGNGIATGSTAPAGATAPVTTAPTTVPSSPPGTMAPGRRTMPGDHTIAVDPGYGVDAPNVVHGERRQSLNGFEDTYTDIVDYIVRITHRIWEDQDVGYIYDTYAPGCRLYDDSGVHFGVEQLIAGTMQSINAFPDCRHYADDVIWAGSDEEGFVTSHRAINIGHHTGPWRWSGPTGRKLETWVIANCVVRNNEIYEEWVLYNTAAKLQQLGIDVLAAAREYGNSKDFPGLGERGFSETDRIQGGRKPMPYPEPAGPGFDVEHEVRRLFHDVYNRRDLSAIDRIYAPTVRWHGTTNRSGYGRSDVRGMARNLLATFPDMGVQVDEVYWMGNDTDGQSVSVRWSGSGTHRGYGLYGDPTGRRVHLWGISQLYFAQGRIVEEWSLFNEFDVLAQLLRDDPDA</sequence>
<keyword evidence="3" id="KW-1185">Reference proteome</keyword>
<gene>
    <name evidence="2" type="ORF">JD82_00709</name>
</gene>
<dbReference type="InterPro" id="IPR009959">
    <property type="entry name" value="Cyclase_SnoaL-like"/>
</dbReference>
<dbReference type="PANTHER" id="PTHR38436:SF1">
    <property type="entry name" value="ESTER CYCLASE"/>
    <property type="match status" value="1"/>
</dbReference>
<evidence type="ECO:0000256" key="1">
    <source>
        <dbReference type="SAM" id="MobiDB-lite"/>
    </source>
</evidence>
<organism evidence="2 3">
    <name type="scientific">Prauserella rugosa</name>
    <dbReference type="NCBI Taxonomy" id="43354"/>
    <lineage>
        <taxon>Bacteria</taxon>
        <taxon>Bacillati</taxon>
        <taxon>Actinomycetota</taxon>
        <taxon>Actinomycetes</taxon>
        <taxon>Pseudonocardiales</taxon>
        <taxon>Pseudonocardiaceae</taxon>
        <taxon>Prauserella</taxon>
    </lineage>
</organism>
<feature type="region of interest" description="Disordered" evidence="1">
    <location>
        <begin position="1"/>
        <end position="86"/>
    </location>
</feature>
<dbReference type="RefSeq" id="WP_211252559.1">
    <property type="nucleotide sequence ID" value="NZ_JOIJ01000006.1"/>
</dbReference>
<dbReference type="InterPro" id="IPR032710">
    <property type="entry name" value="NTF2-like_dom_sf"/>
</dbReference>
<evidence type="ECO:0000313" key="3">
    <source>
        <dbReference type="Proteomes" id="UP000317303"/>
    </source>
</evidence>
<dbReference type="GO" id="GO:0030638">
    <property type="term" value="P:polyketide metabolic process"/>
    <property type="evidence" value="ECO:0007669"/>
    <property type="project" value="InterPro"/>
</dbReference>
<dbReference type="EMBL" id="VLJV01000001">
    <property type="protein sequence ID" value="TWH18888.1"/>
    <property type="molecule type" value="Genomic_DNA"/>
</dbReference>
<dbReference type="SUPFAM" id="SSF54427">
    <property type="entry name" value="NTF2-like"/>
    <property type="match status" value="2"/>
</dbReference>